<evidence type="ECO:0000256" key="1">
    <source>
        <dbReference type="ARBA" id="ARBA00004429"/>
    </source>
</evidence>
<feature type="transmembrane region" description="Helical" evidence="8">
    <location>
        <begin position="532"/>
        <end position="558"/>
    </location>
</feature>
<feature type="transmembrane region" description="Helical" evidence="8">
    <location>
        <begin position="111"/>
        <end position="132"/>
    </location>
</feature>
<feature type="transmembrane region" description="Helical" evidence="8">
    <location>
        <begin position="360"/>
        <end position="381"/>
    </location>
</feature>
<dbReference type="PROSITE" id="PS50928">
    <property type="entry name" value="ABC_TM1"/>
    <property type="match status" value="2"/>
</dbReference>
<organism evidence="11 12">
    <name type="scientific">Pseudoglutamicibacter albus</name>
    <dbReference type="NCBI Taxonomy" id="98671"/>
    <lineage>
        <taxon>Bacteria</taxon>
        <taxon>Bacillati</taxon>
        <taxon>Actinomycetota</taxon>
        <taxon>Actinomycetes</taxon>
        <taxon>Micrococcales</taxon>
        <taxon>Micrococcaceae</taxon>
        <taxon>Pseudoglutamicibacter</taxon>
    </lineage>
</organism>
<evidence type="ECO:0000256" key="3">
    <source>
        <dbReference type="ARBA" id="ARBA00022475"/>
    </source>
</evidence>
<dbReference type="EMBL" id="JAVDXX010000001">
    <property type="protein sequence ID" value="MDR7294301.1"/>
    <property type="molecule type" value="Genomic_DNA"/>
</dbReference>
<feature type="transmembrane region" description="Helical" evidence="8">
    <location>
        <begin position="488"/>
        <end position="512"/>
    </location>
</feature>
<keyword evidence="7 8" id="KW-0472">Membrane</keyword>
<keyword evidence="4" id="KW-0997">Cell inner membrane</keyword>
<comment type="similarity">
    <text evidence="8">Belongs to the binding-protein-dependent transport system permease family.</text>
</comment>
<evidence type="ECO:0000256" key="2">
    <source>
        <dbReference type="ARBA" id="ARBA00022448"/>
    </source>
</evidence>
<keyword evidence="5 8" id="KW-0812">Transmembrane</keyword>
<accession>A0ABU1Z2S8</accession>
<feature type="transmembrane region" description="Helical" evidence="8">
    <location>
        <begin position="436"/>
        <end position="454"/>
    </location>
</feature>
<feature type="transmembrane region" description="Helical" evidence="8">
    <location>
        <begin position="152"/>
        <end position="174"/>
    </location>
</feature>
<gene>
    <name evidence="11" type="ORF">J2S67_001569</name>
</gene>
<evidence type="ECO:0000259" key="10">
    <source>
        <dbReference type="PROSITE" id="PS50928"/>
    </source>
</evidence>
<keyword evidence="6 8" id="KW-1133">Transmembrane helix</keyword>
<comment type="subcellular location">
    <subcellularLocation>
        <location evidence="1">Cell inner membrane</location>
        <topology evidence="1">Multi-pass membrane protein</topology>
    </subcellularLocation>
    <subcellularLocation>
        <location evidence="8">Cell membrane</location>
        <topology evidence="8">Multi-pass membrane protein</topology>
    </subcellularLocation>
</comment>
<dbReference type="Proteomes" id="UP001180715">
    <property type="component" value="Unassembled WGS sequence"/>
</dbReference>
<dbReference type="RefSeq" id="WP_084590426.1">
    <property type="nucleotide sequence ID" value="NZ_JAVDXX010000001.1"/>
</dbReference>
<feature type="transmembrane region" description="Helical" evidence="8">
    <location>
        <begin position="20"/>
        <end position="43"/>
    </location>
</feature>
<evidence type="ECO:0000313" key="12">
    <source>
        <dbReference type="Proteomes" id="UP001180715"/>
    </source>
</evidence>
<feature type="transmembrane region" description="Helical" evidence="8">
    <location>
        <begin position="401"/>
        <end position="424"/>
    </location>
</feature>
<evidence type="ECO:0000256" key="7">
    <source>
        <dbReference type="ARBA" id="ARBA00023136"/>
    </source>
</evidence>
<dbReference type="InterPro" id="IPR035906">
    <property type="entry name" value="MetI-like_sf"/>
</dbReference>
<feature type="transmembrane region" description="Helical" evidence="8">
    <location>
        <begin position="76"/>
        <end position="99"/>
    </location>
</feature>
<dbReference type="InterPro" id="IPR000515">
    <property type="entry name" value="MetI-like"/>
</dbReference>
<evidence type="ECO:0000256" key="6">
    <source>
        <dbReference type="ARBA" id="ARBA00022989"/>
    </source>
</evidence>
<keyword evidence="2 8" id="KW-0813">Transport</keyword>
<evidence type="ECO:0000256" key="5">
    <source>
        <dbReference type="ARBA" id="ARBA00022692"/>
    </source>
</evidence>
<feature type="transmembrane region" description="Helical" evidence="8">
    <location>
        <begin position="195"/>
        <end position="218"/>
    </location>
</feature>
<dbReference type="Gene3D" id="1.10.3720.10">
    <property type="entry name" value="MetI-like"/>
    <property type="match status" value="2"/>
</dbReference>
<evidence type="ECO:0000313" key="11">
    <source>
        <dbReference type="EMBL" id="MDR7294301.1"/>
    </source>
</evidence>
<comment type="caution">
    <text evidence="11">The sequence shown here is derived from an EMBL/GenBank/DDBJ whole genome shotgun (WGS) entry which is preliminary data.</text>
</comment>
<feature type="domain" description="ABC transmembrane type-1" evidence="10">
    <location>
        <begin position="77"/>
        <end position="270"/>
    </location>
</feature>
<sequence>MHKQSRSHSELRRRRRIVTIVWSVAALALPAVFLAFFFVWPVAAMIGRGVTPPEGSEGTWWGPLVAVLFDGWTWRLIAQTLGLALGGTLGSIVLGLFGAHILSTRSFRGRGVIRAVATIPFVLPTVVVGVAFRALLAENGPLGFLGLDQTTAAVILAMIFFNFSVVVRQVGAVWADLDPRQAEAARTLGASRLRAFLTVTLPALKPSIWSAASLIFLYCSTAYGLMMTLGKPGFGTLETEIYIQTETFLDLPQAAALSILQLAIVLASLAVSQRARSKSETALRLSQPRLRPLTRADWFSAIIAFGTVTALIVAPLLALLLRSFSTPHGWSLNNYRLLATSSGTGFGGGSTPLETLRNSLLTASDAMWITLIAGLPLAWWLSRHARTAAFGRAQKIVDAAVMLPVGVSGVTIGFGFIVSLQIAFPELARSGSLVPFAQAVVALPVVVRMIIPILRSVDPKLREAAATLGASPLRVALTVDGPMVARGIGFAAGLSFAIALGEFGATSFLASADFQTLPVTIVRLMNRPGADNYGMGMAASVILALVAATAMAVCEWLAERSTRSAKLASTSARLGAVSDSSAPRSADTAPAQED</sequence>
<dbReference type="PANTHER" id="PTHR43357:SF4">
    <property type="entry name" value="INNER MEMBRANE ABC TRANSPORTER PERMEASE PROTEIN YDCV"/>
    <property type="match status" value="1"/>
</dbReference>
<feature type="domain" description="ABC transmembrane type-1" evidence="10">
    <location>
        <begin position="356"/>
        <end position="554"/>
    </location>
</feature>
<reference evidence="11" key="1">
    <citation type="submission" date="2023-07" db="EMBL/GenBank/DDBJ databases">
        <title>Sequencing the genomes of 1000 actinobacteria strains.</title>
        <authorList>
            <person name="Klenk H.-P."/>
        </authorList>
    </citation>
    <scope>NUCLEOTIDE SEQUENCE</scope>
    <source>
        <strain evidence="11">DSM 13068</strain>
    </source>
</reference>
<dbReference type="SUPFAM" id="SSF161098">
    <property type="entry name" value="MetI-like"/>
    <property type="match status" value="2"/>
</dbReference>
<feature type="compositionally biased region" description="Polar residues" evidence="9">
    <location>
        <begin position="571"/>
        <end position="583"/>
    </location>
</feature>
<evidence type="ECO:0000256" key="4">
    <source>
        <dbReference type="ARBA" id="ARBA00022519"/>
    </source>
</evidence>
<keyword evidence="12" id="KW-1185">Reference proteome</keyword>
<dbReference type="CDD" id="cd06261">
    <property type="entry name" value="TM_PBP2"/>
    <property type="match status" value="2"/>
</dbReference>
<keyword evidence="3" id="KW-1003">Cell membrane</keyword>
<evidence type="ECO:0000256" key="8">
    <source>
        <dbReference type="RuleBase" id="RU363032"/>
    </source>
</evidence>
<evidence type="ECO:0000256" key="9">
    <source>
        <dbReference type="SAM" id="MobiDB-lite"/>
    </source>
</evidence>
<feature type="transmembrane region" description="Helical" evidence="8">
    <location>
        <begin position="254"/>
        <end position="275"/>
    </location>
</feature>
<dbReference type="Pfam" id="PF00528">
    <property type="entry name" value="BPD_transp_1"/>
    <property type="match status" value="1"/>
</dbReference>
<name>A0ABU1Z2S8_9MICC</name>
<dbReference type="PANTHER" id="PTHR43357">
    <property type="entry name" value="INNER MEMBRANE ABC TRANSPORTER PERMEASE PROTEIN YDCV"/>
    <property type="match status" value="1"/>
</dbReference>
<proteinExistence type="inferred from homology"/>
<feature type="region of interest" description="Disordered" evidence="9">
    <location>
        <begin position="571"/>
        <end position="594"/>
    </location>
</feature>
<protein>
    <submittedName>
        <fullName evidence="11">Thiamine transport system permease protein</fullName>
    </submittedName>
</protein>
<feature type="transmembrane region" description="Helical" evidence="8">
    <location>
        <begin position="296"/>
        <end position="321"/>
    </location>
</feature>